<sequence>MRITFSNVDNMPPGNELDLWSLSPDTGTFQLAGTMRVSADGQRIETISGGVRKTAWHFPLAPNPQPNQSGNDQEIGQCTQCQTASQADLAEGALSLDQVIPGVRTIGVARDLTLHYRSTSADVRPILPIDAFLSVRAAVPPTFSARLSVGGTQQGDELFWNAAGLPENADSVSRLGVQFDASSLTTGRYPYELMLFSNYPFSSIGGATRRQLLVRNERASSLGTGWTLAGLDRIFPQSDGTLVLAEGNGVTKNFTPPAGLQTVPLTAGIPSRPGTLGELFFERTVDLTLPEAFEVLLLGAGSFPLTTSTRVDDVLELTVVHADGRTATFTHDYSGGCSKPLADFPPQDLSA</sequence>
<dbReference type="Proteomes" id="UP000319353">
    <property type="component" value="Unassembled WGS sequence"/>
</dbReference>
<protein>
    <submittedName>
        <fullName evidence="1">Uncharacterized protein</fullName>
    </submittedName>
</protein>
<comment type="caution">
    <text evidence="1">The sequence shown here is derived from an EMBL/GenBank/DDBJ whole genome shotgun (WGS) entry which is preliminary data.</text>
</comment>
<proteinExistence type="predicted"/>
<evidence type="ECO:0000313" key="2">
    <source>
        <dbReference type="Proteomes" id="UP000319353"/>
    </source>
</evidence>
<name>A0A537KK32_9BACT</name>
<reference evidence="1 2" key="1">
    <citation type="journal article" date="2019" name="Nat. Microbiol.">
        <title>Mediterranean grassland soil C-N compound turnover is dependent on rainfall and depth, and is mediated by genomically divergent microorganisms.</title>
        <authorList>
            <person name="Diamond S."/>
            <person name="Andeer P.F."/>
            <person name="Li Z."/>
            <person name="Crits-Christoph A."/>
            <person name="Burstein D."/>
            <person name="Anantharaman K."/>
            <person name="Lane K.R."/>
            <person name="Thomas B.C."/>
            <person name="Pan C."/>
            <person name="Northen T.R."/>
            <person name="Banfield J.F."/>
        </authorList>
    </citation>
    <scope>NUCLEOTIDE SEQUENCE [LARGE SCALE GENOMIC DNA]</scope>
    <source>
        <strain evidence="1">NP_4</strain>
    </source>
</reference>
<dbReference type="EMBL" id="VBAL01000271">
    <property type="protein sequence ID" value="TMI95982.1"/>
    <property type="molecule type" value="Genomic_DNA"/>
</dbReference>
<feature type="non-terminal residue" evidence="1">
    <location>
        <position position="351"/>
    </location>
</feature>
<organism evidence="1 2">
    <name type="scientific">Candidatus Segetimicrobium genomatis</name>
    <dbReference type="NCBI Taxonomy" id="2569760"/>
    <lineage>
        <taxon>Bacteria</taxon>
        <taxon>Bacillati</taxon>
        <taxon>Candidatus Sysuimicrobiota</taxon>
        <taxon>Candidatus Sysuimicrobiia</taxon>
        <taxon>Candidatus Sysuimicrobiales</taxon>
        <taxon>Candidatus Segetimicrobiaceae</taxon>
        <taxon>Candidatus Segetimicrobium</taxon>
    </lineage>
</organism>
<evidence type="ECO:0000313" key="1">
    <source>
        <dbReference type="EMBL" id="TMI95982.1"/>
    </source>
</evidence>
<gene>
    <name evidence="1" type="ORF">E6H01_14120</name>
</gene>
<dbReference type="AlphaFoldDB" id="A0A537KK32"/>
<accession>A0A537KK32</accession>